<dbReference type="InterPro" id="IPR000640">
    <property type="entry name" value="EFG_V-like"/>
</dbReference>
<dbReference type="SUPFAM" id="SSF54980">
    <property type="entry name" value="EF-G C-terminal domain-like"/>
    <property type="match status" value="2"/>
</dbReference>
<comment type="caution">
    <text evidence="6">The sequence shown here is derived from an EMBL/GenBank/DDBJ whole genome shotgun (WGS) entry which is preliminary data.</text>
</comment>
<organism evidence="6">
    <name type="scientific">Tanacetum cinerariifolium</name>
    <name type="common">Dalmatian daisy</name>
    <name type="synonym">Chrysanthemum cinerariifolium</name>
    <dbReference type="NCBI Taxonomy" id="118510"/>
    <lineage>
        <taxon>Eukaryota</taxon>
        <taxon>Viridiplantae</taxon>
        <taxon>Streptophyta</taxon>
        <taxon>Embryophyta</taxon>
        <taxon>Tracheophyta</taxon>
        <taxon>Spermatophyta</taxon>
        <taxon>Magnoliopsida</taxon>
        <taxon>eudicotyledons</taxon>
        <taxon>Gunneridae</taxon>
        <taxon>Pentapetalae</taxon>
        <taxon>asterids</taxon>
        <taxon>campanulids</taxon>
        <taxon>Asterales</taxon>
        <taxon>Asteraceae</taxon>
        <taxon>Asteroideae</taxon>
        <taxon>Anthemideae</taxon>
        <taxon>Anthemidinae</taxon>
        <taxon>Tanacetum</taxon>
    </lineage>
</organism>
<dbReference type="Pfam" id="PF00679">
    <property type="entry name" value="EFG_C"/>
    <property type="match status" value="2"/>
</dbReference>
<dbReference type="InterPro" id="IPR027417">
    <property type="entry name" value="P-loop_NTPase"/>
</dbReference>
<evidence type="ECO:0000259" key="5">
    <source>
        <dbReference type="PROSITE" id="PS51722"/>
    </source>
</evidence>
<dbReference type="GO" id="GO:0005525">
    <property type="term" value="F:GTP binding"/>
    <property type="evidence" value="ECO:0007669"/>
    <property type="project" value="InterPro"/>
</dbReference>
<dbReference type="SUPFAM" id="SSF52540">
    <property type="entry name" value="P-loop containing nucleoside triphosphate hydrolases"/>
    <property type="match status" value="1"/>
</dbReference>
<dbReference type="NCBIfam" id="TIGR00231">
    <property type="entry name" value="small_GTP"/>
    <property type="match status" value="1"/>
</dbReference>
<dbReference type="PRINTS" id="PR00315">
    <property type="entry name" value="ELONGATNFCT"/>
</dbReference>
<dbReference type="InterPro" id="IPR020568">
    <property type="entry name" value="Ribosomal_Su5_D2-typ_SF"/>
</dbReference>
<comment type="subcellular location">
    <subcellularLocation>
        <location evidence="1">Cytoplasm</location>
    </subcellularLocation>
</comment>
<dbReference type="InterPro" id="IPR009000">
    <property type="entry name" value="Transl_B-barrel_sf"/>
</dbReference>
<accession>A0A699IB88</accession>
<evidence type="ECO:0000256" key="1">
    <source>
        <dbReference type="ARBA" id="ARBA00004496"/>
    </source>
</evidence>
<evidence type="ECO:0000256" key="4">
    <source>
        <dbReference type="ARBA" id="ARBA00022917"/>
    </source>
</evidence>
<dbReference type="EMBL" id="BKCJ010269905">
    <property type="protein sequence ID" value="GEZ36269.1"/>
    <property type="molecule type" value="Genomic_DNA"/>
</dbReference>
<dbReference type="GO" id="GO:0043022">
    <property type="term" value="F:ribosome binding"/>
    <property type="evidence" value="ECO:0007669"/>
    <property type="project" value="TreeGrafter"/>
</dbReference>
<dbReference type="GO" id="GO:0005829">
    <property type="term" value="C:cytosol"/>
    <property type="evidence" value="ECO:0007669"/>
    <property type="project" value="TreeGrafter"/>
</dbReference>
<dbReference type="Gene3D" id="2.40.30.10">
    <property type="entry name" value="Translation factors"/>
    <property type="match status" value="2"/>
</dbReference>
<dbReference type="InterPro" id="IPR000795">
    <property type="entry name" value="T_Tr_GTP-bd_dom"/>
</dbReference>
<dbReference type="Pfam" id="PF00009">
    <property type="entry name" value="GTP_EFTU"/>
    <property type="match status" value="1"/>
</dbReference>
<dbReference type="SUPFAM" id="SSF54211">
    <property type="entry name" value="Ribosomal protein S5 domain 2-like"/>
    <property type="match status" value="2"/>
</dbReference>
<evidence type="ECO:0000313" key="6">
    <source>
        <dbReference type="EMBL" id="GEZ36269.1"/>
    </source>
</evidence>
<dbReference type="Gene3D" id="3.30.70.240">
    <property type="match status" value="2"/>
</dbReference>
<evidence type="ECO:0000256" key="3">
    <source>
        <dbReference type="ARBA" id="ARBA00022768"/>
    </source>
</evidence>
<dbReference type="FunFam" id="3.40.50.300:FF:000058">
    <property type="entry name" value="Translation elongation factor 2"/>
    <property type="match status" value="1"/>
</dbReference>
<reference evidence="6" key="1">
    <citation type="journal article" date="2019" name="Sci. Rep.">
        <title>Draft genome of Tanacetum cinerariifolium, the natural source of mosquito coil.</title>
        <authorList>
            <person name="Yamashiro T."/>
            <person name="Shiraishi A."/>
            <person name="Satake H."/>
            <person name="Nakayama K."/>
        </authorList>
    </citation>
    <scope>NUCLEOTIDE SEQUENCE</scope>
</reference>
<keyword evidence="3 6" id="KW-0251">Elongation factor</keyword>
<dbReference type="PANTHER" id="PTHR42908:SF10">
    <property type="entry name" value="EUKARYOTIC TRANSLATION ELONGATION FACTOR 2"/>
    <property type="match status" value="1"/>
</dbReference>
<keyword evidence="2" id="KW-0963">Cytoplasm</keyword>
<protein>
    <submittedName>
        <fullName evidence="6">Elongation factor 2</fullName>
    </submittedName>
</protein>
<keyword evidence="4" id="KW-0648">Protein biosynthesis</keyword>
<dbReference type="GO" id="GO:0003746">
    <property type="term" value="F:translation elongation factor activity"/>
    <property type="evidence" value="ECO:0007669"/>
    <property type="project" value="UniProtKB-KW"/>
</dbReference>
<dbReference type="PANTHER" id="PTHR42908">
    <property type="entry name" value="TRANSLATION ELONGATION FACTOR-RELATED"/>
    <property type="match status" value="1"/>
</dbReference>
<name>A0A699IB88_TANCI</name>
<evidence type="ECO:0000256" key="2">
    <source>
        <dbReference type="ARBA" id="ARBA00022490"/>
    </source>
</evidence>
<dbReference type="GO" id="GO:0003924">
    <property type="term" value="F:GTPase activity"/>
    <property type="evidence" value="ECO:0007669"/>
    <property type="project" value="InterPro"/>
</dbReference>
<dbReference type="AlphaFoldDB" id="A0A699IB88"/>
<dbReference type="Gene3D" id="3.40.50.300">
    <property type="entry name" value="P-loop containing nucleotide triphosphate hydrolases"/>
    <property type="match status" value="1"/>
</dbReference>
<sequence>MAKFTDHDLRKIMDKKHNIRNVSVIAHYGHGKSILTDYLMAAAGNIPQETAPNMRMTDTRADERKRGFCIKSTGISLYYKFTDEYLKNFEGERDGNEYLINLIDSPGHIDFSAEVTIALRITDGALVVVDCIEGVCLQTETVLRLALGERIRLVLILNKIDRCFLELEVDDEKGNVAFSVGFYGWAFTLTHFAKMNADKCNFDESETMKRLWGDNFYDTKTREWTKKNTGAATCKRGFTWLPAATALLEMMIFRLPSPHSAQRYRVENLYGGPSDAYANAIKECDPNGPLILYVSKMFPYASDKGRFFAFGCMFAGKISRVAMADLDLIISKSATLTNETEVDAHPIRAMKFSVSPVVRIAVSCADSDLKELLEGLKWLSRSDPMVVCTIEEKRQHIIAGAVLEKSYETVNSKFSYNHRNRIHNLLKMEASPMNEHVNDIDKWLLDGSRDEEFAWEDNGLGKKILYFTGPNMVVNIGKGDRYPNSIKESIFGCFQFASKKGGVLDRENMRGICFEVYDVILKNRGLYLVEIQSRESYLAEIRRELNNRHGNVFEEMPREGTPLYKIKACLPVVESFGFFGYLQGSTNDDVFPQCVFHHWVMMSSDPLTASSEARKLVAVIREMKDLFLPLRLYLKIFRLPSPHSAQRYRVENLYGGPSDAYTIAIKECDPNGPLILYVSKMFPDAFDKGRFFAFGRLFAGKISSVSMADLDLIIIKSATLTNETEVDTHPIRAVRFSVSPVFLLRKFSYNRRNRIHNLLKMEASPMNEQHVNDIDKWLLDGSRNEEFSWDDNGLGKKILYFTRPNMVVNIGKGDRYLDSIKESIVVGFQFTSKKCGVFARENMRVYLVEIQSRESYLAKIRREPNNRCGNVFEEMTREGTPLYKIKAWLPVVESFGFSGYLQGSTNDDAFPQCVVHHWVMMSSDPLTAGSKARKLVAVIREMNGFEEQLPRISDFV</sequence>
<dbReference type="SUPFAM" id="SSF50447">
    <property type="entry name" value="Translation proteins"/>
    <property type="match status" value="2"/>
</dbReference>
<dbReference type="InterPro" id="IPR005225">
    <property type="entry name" value="Small_GTP-bd"/>
</dbReference>
<gene>
    <name evidence="6" type="ORF">Tci_508242</name>
</gene>
<dbReference type="InterPro" id="IPR035647">
    <property type="entry name" value="EFG_III/V"/>
</dbReference>
<proteinExistence type="predicted"/>
<dbReference type="PROSITE" id="PS51722">
    <property type="entry name" value="G_TR_2"/>
    <property type="match status" value="1"/>
</dbReference>
<dbReference type="GO" id="GO:1990904">
    <property type="term" value="C:ribonucleoprotein complex"/>
    <property type="evidence" value="ECO:0007669"/>
    <property type="project" value="TreeGrafter"/>
</dbReference>
<dbReference type="Gene3D" id="3.30.70.870">
    <property type="entry name" value="Elongation Factor G (Translational Gtpase), domain 3"/>
    <property type="match status" value="1"/>
</dbReference>
<feature type="domain" description="Tr-type G" evidence="5">
    <location>
        <begin position="17"/>
        <end position="259"/>
    </location>
</feature>